<dbReference type="PROSITE" id="PS50088">
    <property type="entry name" value="ANK_REPEAT"/>
    <property type="match status" value="1"/>
</dbReference>
<dbReference type="Gramene" id="mRNA:HanXRQr2_Chr16g0755651">
    <property type="protein sequence ID" value="mRNA:HanXRQr2_Chr16g0755651"/>
    <property type="gene ID" value="HanXRQr2_Chr16g0755651"/>
</dbReference>
<accession>A0A251S4F2</accession>
<dbReference type="InterPro" id="IPR002110">
    <property type="entry name" value="Ankyrin_rpt"/>
</dbReference>
<evidence type="ECO:0000256" key="1">
    <source>
        <dbReference type="PROSITE-ProRule" id="PRU00023"/>
    </source>
</evidence>
<organism evidence="3 4">
    <name type="scientific">Helianthus annuus</name>
    <name type="common">Common sunflower</name>
    <dbReference type="NCBI Taxonomy" id="4232"/>
    <lineage>
        <taxon>Eukaryota</taxon>
        <taxon>Viridiplantae</taxon>
        <taxon>Streptophyta</taxon>
        <taxon>Embryophyta</taxon>
        <taxon>Tracheophyta</taxon>
        <taxon>Spermatophyta</taxon>
        <taxon>Magnoliopsida</taxon>
        <taxon>eudicotyledons</taxon>
        <taxon>Gunneridae</taxon>
        <taxon>Pentapetalae</taxon>
        <taxon>asterids</taxon>
        <taxon>campanulids</taxon>
        <taxon>Asterales</taxon>
        <taxon>Asteraceae</taxon>
        <taxon>Asteroideae</taxon>
        <taxon>Heliantheae alliance</taxon>
        <taxon>Heliantheae</taxon>
        <taxon>Helianthus</taxon>
    </lineage>
</organism>
<reference evidence="2" key="3">
    <citation type="submission" date="2020-06" db="EMBL/GenBank/DDBJ databases">
        <title>Helianthus annuus Genome sequencing and assembly Release 2.</title>
        <authorList>
            <person name="Gouzy J."/>
            <person name="Langlade N."/>
            <person name="Munos S."/>
        </authorList>
    </citation>
    <scope>NUCLEOTIDE SEQUENCE</scope>
    <source>
        <tissue evidence="2">Leaves</tissue>
    </source>
</reference>
<dbReference type="Gene3D" id="1.25.40.20">
    <property type="entry name" value="Ankyrin repeat-containing domain"/>
    <property type="match status" value="1"/>
</dbReference>
<feature type="repeat" description="ANK" evidence="1">
    <location>
        <begin position="59"/>
        <end position="90"/>
    </location>
</feature>
<sequence length="112" mass="12949">MLSYSNQSLFDSHVLSNTWCALLKELYVFFLISHIPNLSSAERIRFRRTRVDVNLKNDGGRTTLHYATSKGWVRAKILLSNGAKIEAKDKIGNTRSRWIIVSTKVAMLQWYM</sequence>
<dbReference type="EMBL" id="MNCJ02000331">
    <property type="protein sequence ID" value="KAF5760624.1"/>
    <property type="molecule type" value="Genomic_DNA"/>
</dbReference>
<dbReference type="InterPro" id="IPR036770">
    <property type="entry name" value="Ankyrin_rpt-contain_sf"/>
</dbReference>
<dbReference type="EMBL" id="CM007905">
    <property type="protein sequence ID" value="OTF92041.1"/>
    <property type="molecule type" value="Genomic_DNA"/>
</dbReference>
<evidence type="ECO:0000313" key="2">
    <source>
        <dbReference type="EMBL" id="KAF5760624.1"/>
    </source>
</evidence>
<reference evidence="3" key="2">
    <citation type="submission" date="2017-02" db="EMBL/GenBank/DDBJ databases">
        <title>Sunflower complete genome.</title>
        <authorList>
            <person name="Langlade N."/>
            <person name="Munos S."/>
        </authorList>
    </citation>
    <scope>NUCLEOTIDE SEQUENCE [LARGE SCALE GENOMIC DNA]</scope>
    <source>
        <tissue evidence="3">Leaves</tissue>
    </source>
</reference>
<dbReference type="SUPFAM" id="SSF48403">
    <property type="entry name" value="Ankyrin repeat"/>
    <property type="match status" value="1"/>
</dbReference>
<keyword evidence="4" id="KW-1185">Reference proteome</keyword>
<dbReference type="InParanoid" id="A0A251S4F2"/>
<evidence type="ECO:0000313" key="3">
    <source>
        <dbReference type="EMBL" id="OTF92041.1"/>
    </source>
</evidence>
<reference evidence="2 4" key="1">
    <citation type="journal article" date="2017" name="Nature">
        <title>The sunflower genome provides insights into oil metabolism, flowering and Asterid evolution.</title>
        <authorList>
            <person name="Badouin H."/>
            <person name="Gouzy J."/>
            <person name="Grassa C.J."/>
            <person name="Murat F."/>
            <person name="Staton S.E."/>
            <person name="Cottret L."/>
            <person name="Lelandais-Briere C."/>
            <person name="Owens G.L."/>
            <person name="Carrere S."/>
            <person name="Mayjonade B."/>
            <person name="Legrand L."/>
            <person name="Gill N."/>
            <person name="Kane N.C."/>
            <person name="Bowers J.E."/>
            <person name="Hubner S."/>
            <person name="Bellec A."/>
            <person name="Berard A."/>
            <person name="Berges H."/>
            <person name="Blanchet N."/>
            <person name="Boniface M.C."/>
            <person name="Brunel D."/>
            <person name="Catrice O."/>
            <person name="Chaidir N."/>
            <person name="Claudel C."/>
            <person name="Donnadieu C."/>
            <person name="Faraut T."/>
            <person name="Fievet G."/>
            <person name="Helmstetter N."/>
            <person name="King M."/>
            <person name="Knapp S.J."/>
            <person name="Lai Z."/>
            <person name="Le Paslier M.C."/>
            <person name="Lippi Y."/>
            <person name="Lorenzon L."/>
            <person name="Mandel J.R."/>
            <person name="Marage G."/>
            <person name="Marchand G."/>
            <person name="Marquand E."/>
            <person name="Bret-Mestries E."/>
            <person name="Morien E."/>
            <person name="Nambeesan S."/>
            <person name="Nguyen T."/>
            <person name="Pegot-Espagnet P."/>
            <person name="Pouilly N."/>
            <person name="Raftis F."/>
            <person name="Sallet E."/>
            <person name="Schiex T."/>
            <person name="Thomas J."/>
            <person name="Vandecasteele C."/>
            <person name="Vares D."/>
            <person name="Vear F."/>
            <person name="Vautrin S."/>
            <person name="Crespi M."/>
            <person name="Mangin B."/>
            <person name="Burke J.M."/>
            <person name="Salse J."/>
            <person name="Munos S."/>
            <person name="Vincourt P."/>
            <person name="Rieseberg L.H."/>
            <person name="Langlade N.B."/>
        </authorList>
    </citation>
    <scope>NUCLEOTIDE SEQUENCE [LARGE SCALE GENOMIC DNA]</scope>
    <source>
        <strain evidence="4">cv. SF193</strain>
        <tissue evidence="2">Leaves</tissue>
    </source>
</reference>
<dbReference type="STRING" id="4232.A0A251S4F2"/>
<protein>
    <submittedName>
        <fullName evidence="2 3">Ankyrin repeat-containing domain-containing protein</fullName>
    </submittedName>
</protein>
<evidence type="ECO:0000313" key="4">
    <source>
        <dbReference type="Proteomes" id="UP000215914"/>
    </source>
</evidence>
<proteinExistence type="predicted"/>
<keyword evidence="1" id="KW-0040">ANK repeat</keyword>
<dbReference type="Proteomes" id="UP000215914">
    <property type="component" value="Chromosome 16"/>
</dbReference>
<gene>
    <name evidence="3" type="ORF">HannXRQ_Chr16g0517531</name>
    <name evidence="2" type="ORF">HanXRQr2_Chr16g0755651</name>
</gene>
<name>A0A251S4F2_HELAN</name>
<dbReference type="AlphaFoldDB" id="A0A251S4F2"/>